<dbReference type="InterPro" id="IPR013766">
    <property type="entry name" value="Thioredoxin_domain"/>
</dbReference>
<evidence type="ECO:0000313" key="4">
    <source>
        <dbReference type="Proteomes" id="UP001481413"/>
    </source>
</evidence>
<feature type="transmembrane region" description="Helical" evidence="1">
    <location>
        <begin position="41"/>
        <end position="62"/>
    </location>
</feature>
<keyword evidence="1" id="KW-0812">Transmembrane</keyword>
<gene>
    <name evidence="3" type="ORF">NBRC116585_07910</name>
</gene>
<proteinExistence type="predicted"/>
<dbReference type="InterPro" id="IPR000866">
    <property type="entry name" value="AhpC/TSA"/>
</dbReference>
<keyword evidence="1" id="KW-1133">Transmembrane helix</keyword>
<keyword evidence="1" id="KW-0472">Membrane</keyword>
<dbReference type="Pfam" id="PF00578">
    <property type="entry name" value="AhpC-TSA"/>
    <property type="match status" value="1"/>
</dbReference>
<dbReference type="Proteomes" id="UP001481413">
    <property type="component" value="Unassembled WGS sequence"/>
</dbReference>
<dbReference type="PANTHER" id="PTHR42852">
    <property type="entry name" value="THIOL:DISULFIDE INTERCHANGE PROTEIN DSBE"/>
    <property type="match status" value="1"/>
</dbReference>
<dbReference type="SUPFAM" id="SSF52833">
    <property type="entry name" value="Thioredoxin-like"/>
    <property type="match status" value="1"/>
</dbReference>
<dbReference type="CDD" id="cd02966">
    <property type="entry name" value="TlpA_like_family"/>
    <property type="match status" value="1"/>
</dbReference>
<dbReference type="InterPro" id="IPR050553">
    <property type="entry name" value="Thioredoxin_ResA/DsbE_sf"/>
</dbReference>
<comment type="caution">
    <text evidence="3">The sequence shown here is derived from an EMBL/GenBank/DDBJ whole genome shotgun (WGS) entry which is preliminary data.</text>
</comment>
<evidence type="ECO:0000256" key="1">
    <source>
        <dbReference type="SAM" id="Phobius"/>
    </source>
</evidence>
<organism evidence="3 4">
    <name type="scientific">Thalassolituus maritimus</name>
    <dbReference type="NCBI Taxonomy" id="484498"/>
    <lineage>
        <taxon>Bacteria</taxon>
        <taxon>Pseudomonadati</taxon>
        <taxon>Pseudomonadota</taxon>
        <taxon>Gammaproteobacteria</taxon>
        <taxon>Oceanospirillales</taxon>
        <taxon>Oceanospirillaceae</taxon>
        <taxon>Thalassolituus</taxon>
    </lineage>
</organism>
<dbReference type="Gene3D" id="3.40.30.10">
    <property type="entry name" value="Glutaredoxin"/>
    <property type="match status" value="1"/>
</dbReference>
<dbReference type="PANTHER" id="PTHR42852:SF18">
    <property type="entry name" value="CHROMOSOME UNDETERMINED SCAFFOLD_47, WHOLE GENOME SHOTGUN SEQUENCE"/>
    <property type="match status" value="1"/>
</dbReference>
<protein>
    <recommendedName>
        <fullName evidence="2">Thioredoxin domain-containing protein</fullName>
    </recommendedName>
</protein>
<dbReference type="InterPro" id="IPR036249">
    <property type="entry name" value="Thioredoxin-like_sf"/>
</dbReference>
<evidence type="ECO:0000313" key="3">
    <source>
        <dbReference type="EMBL" id="GAA6144674.1"/>
    </source>
</evidence>
<sequence>MAILDIRDRGFHIPTLGIVFALGLFQWLYGKMRKESGAAFFRRTLILFCAGIIWCVGGWWSYQTIHNTPTAWPDYAFESLDGEIVSFAQEEPTEFTVVNLWASWCSSCRAEMSALGQAQAVFPQARLILINQGENQSTVEGYLKQSGYQFDNVWLDQNNKMGQWLGSQAVPVTLVFNKNGELVTGHSGIISVPVLGALLE</sequence>
<evidence type="ECO:0000259" key="2">
    <source>
        <dbReference type="PROSITE" id="PS51352"/>
    </source>
</evidence>
<feature type="transmembrane region" description="Helical" evidence="1">
    <location>
        <begin position="12"/>
        <end position="29"/>
    </location>
</feature>
<name>A0ABP9ZX54_9GAMM</name>
<keyword evidence="4" id="KW-1185">Reference proteome</keyword>
<dbReference type="PROSITE" id="PS51352">
    <property type="entry name" value="THIOREDOXIN_2"/>
    <property type="match status" value="1"/>
</dbReference>
<accession>A0ABP9ZX54</accession>
<dbReference type="EMBL" id="BAABWH010000002">
    <property type="protein sequence ID" value="GAA6144674.1"/>
    <property type="molecule type" value="Genomic_DNA"/>
</dbReference>
<feature type="domain" description="Thioredoxin" evidence="2">
    <location>
        <begin position="66"/>
        <end position="200"/>
    </location>
</feature>
<reference evidence="3 4" key="1">
    <citation type="submission" date="2024-04" db="EMBL/GenBank/DDBJ databases">
        <title>Draft genome sequence of Thalassolituus maritimus NBRC 116585.</title>
        <authorList>
            <person name="Miyakawa T."/>
            <person name="Kusuya Y."/>
            <person name="Miura T."/>
        </authorList>
    </citation>
    <scope>NUCLEOTIDE SEQUENCE [LARGE SCALE GENOMIC DNA]</scope>
    <source>
        <strain evidence="3 4">5NW40-0001</strain>
    </source>
</reference>